<organism evidence="3 4">
    <name type="scientific">Aquipuribacter nitratireducens</name>
    <dbReference type="NCBI Taxonomy" id="650104"/>
    <lineage>
        <taxon>Bacteria</taxon>
        <taxon>Bacillati</taxon>
        <taxon>Actinomycetota</taxon>
        <taxon>Actinomycetes</taxon>
        <taxon>Micrococcales</taxon>
        <taxon>Intrasporangiaceae</taxon>
        <taxon>Aquipuribacter</taxon>
    </lineage>
</organism>
<comment type="function">
    <text evidence="2">Antitoxin component of a type II toxin-antitoxin (TA) system.</text>
</comment>
<reference evidence="4" key="1">
    <citation type="journal article" date="2019" name="Int. J. Syst. Evol. Microbiol.">
        <title>The Global Catalogue of Microorganisms (GCM) 10K type strain sequencing project: providing services to taxonomists for standard genome sequencing and annotation.</title>
        <authorList>
            <consortium name="The Broad Institute Genomics Platform"/>
            <consortium name="The Broad Institute Genome Sequencing Center for Infectious Disease"/>
            <person name="Wu L."/>
            <person name="Ma J."/>
        </authorList>
    </citation>
    <scope>NUCLEOTIDE SEQUENCE [LARGE SCALE GENOMIC DNA]</scope>
    <source>
        <strain evidence="4">CCUG 43114</strain>
    </source>
</reference>
<dbReference type="PANTHER" id="PTHR35377">
    <property type="entry name" value="ANTITOXIN VAPB49-RELATED-RELATED"/>
    <property type="match status" value="1"/>
</dbReference>
<evidence type="ECO:0000256" key="2">
    <source>
        <dbReference type="RuleBase" id="RU362080"/>
    </source>
</evidence>
<comment type="similarity">
    <text evidence="1 2">Belongs to the phD/YefM antitoxin family.</text>
</comment>
<dbReference type="InterPro" id="IPR036165">
    <property type="entry name" value="YefM-like_sf"/>
</dbReference>
<dbReference type="RefSeq" id="WP_340266542.1">
    <property type="nucleotide sequence ID" value="NZ_JBBEOG010000001.1"/>
</dbReference>
<accession>A0ABW0GIN1</accession>
<keyword evidence="4" id="KW-1185">Reference proteome</keyword>
<name>A0ABW0GIN1_9MICO</name>
<dbReference type="InterPro" id="IPR006442">
    <property type="entry name" value="Antitoxin_Phd/YefM"/>
</dbReference>
<comment type="caution">
    <text evidence="3">The sequence shown here is derived from an EMBL/GenBank/DDBJ whole genome shotgun (WGS) entry which is preliminary data.</text>
</comment>
<dbReference type="NCBIfam" id="TIGR01552">
    <property type="entry name" value="phd_fam"/>
    <property type="match status" value="1"/>
</dbReference>
<dbReference type="Proteomes" id="UP001596122">
    <property type="component" value="Unassembled WGS sequence"/>
</dbReference>
<dbReference type="Pfam" id="PF02604">
    <property type="entry name" value="PhdYeFM_antitox"/>
    <property type="match status" value="1"/>
</dbReference>
<evidence type="ECO:0000256" key="1">
    <source>
        <dbReference type="ARBA" id="ARBA00009981"/>
    </source>
</evidence>
<dbReference type="EMBL" id="JBHSLD010000001">
    <property type="protein sequence ID" value="MFC5379339.1"/>
    <property type="molecule type" value="Genomic_DNA"/>
</dbReference>
<evidence type="ECO:0000313" key="3">
    <source>
        <dbReference type="EMBL" id="MFC5379339.1"/>
    </source>
</evidence>
<dbReference type="InterPro" id="IPR051416">
    <property type="entry name" value="phD-YefM_TA_antitoxins"/>
</dbReference>
<evidence type="ECO:0000313" key="4">
    <source>
        <dbReference type="Proteomes" id="UP001596122"/>
    </source>
</evidence>
<gene>
    <name evidence="3" type="ORF">ACFPJ6_00900</name>
</gene>
<sequence length="80" mass="8709">MTEVGVHEAKTRLSELLREVEAGGHVVVTRGGRAVARLVPVRAPEPESDRFGLLAAEFDDPGDWNDDDPELADLFGIPRS</sequence>
<dbReference type="SUPFAM" id="SSF143120">
    <property type="entry name" value="YefM-like"/>
    <property type="match status" value="1"/>
</dbReference>
<protein>
    <recommendedName>
        <fullName evidence="2">Antitoxin</fullName>
    </recommendedName>
</protein>
<dbReference type="Gene3D" id="3.40.1620.10">
    <property type="entry name" value="YefM-like domain"/>
    <property type="match status" value="1"/>
</dbReference>
<proteinExistence type="inferred from homology"/>